<proteinExistence type="predicted"/>
<comment type="caution">
    <text evidence="2">The sequence shown here is derived from an EMBL/GenBank/DDBJ whole genome shotgun (WGS) entry which is preliminary data.</text>
</comment>
<feature type="domain" description="Autotransporter" evidence="1">
    <location>
        <begin position="234"/>
        <end position="329"/>
    </location>
</feature>
<name>A0A524RQX6_9CHRO</name>
<reference evidence="2 3" key="1">
    <citation type="journal article" date="2019" name="mSystems">
        <title>Life at home and on the roam: Genomic adaptions reflect the dual lifestyle of an intracellular, facultative symbiont.</title>
        <authorList>
            <person name="Burgsdorf I."/>
        </authorList>
    </citation>
    <scope>NUCLEOTIDE SEQUENCE [LARGE SCALE GENOMIC DNA]</scope>
    <source>
        <strain evidence="2">277cV</strain>
    </source>
</reference>
<dbReference type="InterPro" id="IPR005546">
    <property type="entry name" value="Autotransporte_beta"/>
</dbReference>
<gene>
    <name evidence="2" type="ORF">ERJ67_00985</name>
</gene>
<dbReference type="AlphaFoldDB" id="A0A524RQX6"/>
<evidence type="ECO:0000313" key="2">
    <source>
        <dbReference type="EMBL" id="TGG96310.1"/>
    </source>
</evidence>
<dbReference type="InterPro" id="IPR036709">
    <property type="entry name" value="Autotransporte_beta_dom_sf"/>
</dbReference>
<evidence type="ECO:0000259" key="1">
    <source>
        <dbReference type="Pfam" id="PF03797"/>
    </source>
</evidence>
<organism evidence="2 3">
    <name type="scientific">Aphanocapsa feldmannii 277cV</name>
    <dbReference type="NCBI Taxonomy" id="2507553"/>
    <lineage>
        <taxon>Bacteria</taxon>
        <taxon>Bacillati</taxon>
        <taxon>Cyanobacteriota</taxon>
        <taxon>Cyanophyceae</taxon>
        <taxon>Oscillatoriophycideae</taxon>
        <taxon>Chroococcales</taxon>
        <taxon>Microcystaceae</taxon>
        <taxon>Aphanocapsa</taxon>
    </lineage>
</organism>
<dbReference type="SUPFAM" id="SSF103515">
    <property type="entry name" value="Autotransporter"/>
    <property type="match status" value="1"/>
</dbReference>
<dbReference type="EMBL" id="SRMO01000021">
    <property type="protein sequence ID" value="TGG96310.1"/>
    <property type="molecule type" value="Genomic_DNA"/>
</dbReference>
<dbReference type="Proteomes" id="UP000317990">
    <property type="component" value="Unassembled WGS sequence"/>
</dbReference>
<dbReference type="Gene3D" id="2.40.128.130">
    <property type="entry name" value="Autotransporter beta-domain"/>
    <property type="match status" value="1"/>
</dbReference>
<accession>A0A524RQX6</accession>
<sequence length="351" mass="37597">MLQRNGSRFFQQALSIENSFRNVIQETTITDNFVNKKEGTFSLTIDPEVETNDKLIVEGTAVLEGGMVKLMVIGLTDADTGPYTILEANAVEGKLDDPIDNLFIDRQLNYTENAVMFSSIRKGDSFSDFAETPNQKEIASQVLDSLLSSDPDHPVVEALLILTTTEQAQAAFDLLTGEAHVSLKGALLDADHHKVAAINSRIHGCLSNAEAQTSTAGFANLSSLADDQSGLWISGYSCGVAALKAPSASNHTIATTLGIRNAIGMEDAIQVRTMVGWRHVFGDTSPAASFRLANRSAGRIQAAPIAQDALVTELGLETNISDIAVLGVVYSGLYGDSTTTHGIRADFKLMF</sequence>
<evidence type="ECO:0000313" key="3">
    <source>
        <dbReference type="Proteomes" id="UP000317990"/>
    </source>
</evidence>
<dbReference type="Pfam" id="PF03797">
    <property type="entry name" value="Autotransporter"/>
    <property type="match status" value="1"/>
</dbReference>
<protein>
    <recommendedName>
        <fullName evidence="1">Autotransporter domain-containing protein</fullName>
    </recommendedName>
</protein>